<evidence type="ECO:0000256" key="2">
    <source>
        <dbReference type="ARBA" id="ARBA00009810"/>
    </source>
</evidence>
<feature type="region of interest" description="Disordered" evidence="12">
    <location>
        <begin position="44"/>
        <end position="74"/>
    </location>
</feature>
<dbReference type="Gene3D" id="2.170.130.10">
    <property type="entry name" value="TonB-dependent receptor, plug domain"/>
    <property type="match status" value="1"/>
</dbReference>
<evidence type="ECO:0000256" key="3">
    <source>
        <dbReference type="ARBA" id="ARBA00022448"/>
    </source>
</evidence>
<evidence type="ECO:0008006" key="18">
    <source>
        <dbReference type="Google" id="ProtNLM"/>
    </source>
</evidence>
<evidence type="ECO:0000259" key="14">
    <source>
        <dbReference type="Pfam" id="PF00593"/>
    </source>
</evidence>
<keyword evidence="17" id="KW-1185">Reference proteome</keyword>
<dbReference type="Proteomes" id="UP000016426">
    <property type="component" value="Unassembled WGS sequence"/>
</dbReference>
<protein>
    <recommendedName>
        <fullName evidence="18">TonB-denpendent receptor</fullName>
    </recommendedName>
</protein>
<dbReference type="EMBL" id="AVPH01000101">
    <property type="protein sequence ID" value="ERE15022.1"/>
    <property type="molecule type" value="Genomic_DNA"/>
</dbReference>
<keyword evidence="13" id="KW-0732">Signal</keyword>
<dbReference type="Pfam" id="PF00593">
    <property type="entry name" value="TonB_dep_Rec_b-barrel"/>
    <property type="match status" value="1"/>
</dbReference>
<accession>A0ABP2XR50</accession>
<dbReference type="Gene3D" id="2.40.170.20">
    <property type="entry name" value="TonB-dependent receptor, beta-barrel domain"/>
    <property type="match status" value="1"/>
</dbReference>
<evidence type="ECO:0000256" key="8">
    <source>
        <dbReference type="ARBA" id="ARBA00023170"/>
    </source>
</evidence>
<comment type="caution">
    <text evidence="16">The sequence shown here is derived from an EMBL/GenBank/DDBJ whole genome shotgun (WGS) entry which is preliminary data.</text>
</comment>
<proteinExistence type="inferred from homology"/>
<evidence type="ECO:0000256" key="5">
    <source>
        <dbReference type="ARBA" id="ARBA00022692"/>
    </source>
</evidence>
<evidence type="ECO:0000256" key="6">
    <source>
        <dbReference type="ARBA" id="ARBA00023077"/>
    </source>
</evidence>
<evidence type="ECO:0000256" key="13">
    <source>
        <dbReference type="SAM" id="SignalP"/>
    </source>
</evidence>
<keyword evidence="6 11" id="KW-0798">TonB box</keyword>
<evidence type="ECO:0000256" key="4">
    <source>
        <dbReference type="ARBA" id="ARBA00022452"/>
    </source>
</evidence>
<name>A0ABP2XR50_9NEIS</name>
<evidence type="ECO:0000256" key="11">
    <source>
        <dbReference type="RuleBase" id="RU003357"/>
    </source>
</evidence>
<evidence type="ECO:0000256" key="1">
    <source>
        <dbReference type="ARBA" id="ARBA00004571"/>
    </source>
</evidence>
<dbReference type="InterPro" id="IPR037066">
    <property type="entry name" value="Plug_dom_sf"/>
</dbReference>
<evidence type="ECO:0000256" key="10">
    <source>
        <dbReference type="PROSITE-ProRule" id="PRU01360"/>
    </source>
</evidence>
<dbReference type="InterPro" id="IPR012910">
    <property type="entry name" value="Plug_dom"/>
</dbReference>
<dbReference type="SUPFAM" id="SSF56935">
    <property type="entry name" value="Porins"/>
    <property type="match status" value="1"/>
</dbReference>
<feature type="domain" description="TonB-dependent receptor-like beta-barrel" evidence="14">
    <location>
        <begin position="243"/>
        <end position="716"/>
    </location>
</feature>
<dbReference type="PANTHER" id="PTHR30069">
    <property type="entry name" value="TONB-DEPENDENT OUTER MEMBRANE RECEPTOR"/>
    <property type="match status" value="1"/>
</dbReference>
<dbReference type="InterPro" id="IPR039426">
    <property type="entry name" value="TonB-dep_rcpt-like"/>
</dbReference>
<feature type="signal peptide" evidence="13">
    <location>
        <begin position="1"/>
        <end position="23"/>
    </location>
</feature>
<comment type="similarity">
    <text evidence="2 10 11">Belongs to the TonB-dependent receptor family.</text>
</comment>
<feature type="domain" description="TonB-dependent receptor plug" evidence="15">
    <location>
        <begin position="72"/>
        <end position="171"/>
    </location>
</feature>
<evidence type="ECO:0000313" key="17">
    <source>
        <dbReference type="Proteomes" id="UP000016426"/>
    </source>
</evidence>
<evidence type="ECO:0000256" key="9">
    <source>
        <dbReference type="ARBA" id="ARBA00023237"/>
    </source>
</evidence>
<reference evidence="16 17" key="1">
    <citation type="journal article" date="2013" name="Genome Announc.">
        <title>Genome Sequence of the Pigment-Producing Bacterium Pseudogulbenkiania ferrooxidans, Isolated from Loktak Lake.</title>
        <authorList>
            <person name="Puranik S."/>
            <person name="Talkal R."/>
            <person name="Qureshi A."/>
            <person name="Khardenavis A."/>
            <person name="Kapley A."/>
            <person name="Purohit H.J."/>
        </authorList>
    </citation>
    <scope>NUCLEOTIDE SEQUENCE [LARGE SCALE GENOMIC DNA]</scope>
    <source>
        <strain evidence="16 17">EGD-HP2</strain>
    </source>
</reference>
<keyword evidence="7 10" id="KW-0472">Membrane</keyword>
<keyword evidence="5 10" id="KW-0812">Transmembrane</keyword>
<dbReference type="RefSeq" id="WP_021476095.1">
    <property type="nucleotide sequence ID" value="NZ_AVPH01000101.1"/>
</dbReference>
<dbReference type="PANTHER" id="PTHR30069:SF50">
    <property type="entry name" value="TONB-DEPENDENT RECEPTOR HI_1217-RELATED"/>
    <property type="match status" value="1"/>
</dbReference>
<sequence length="757" mass="82748">MNKKMMAHWVSAAMAVCGQSALAADAAQADGKVEFRPLVVSGSAAGGAEADGDRAEKRALGKPGAFSSRGENTRSESLDAVLRGMPGVYTQIDPNQGAVSVNIRGMSGLGRVNTMIDGVSQNYFGSAPSELAHGGVPTSSFGALIDPNFIVGVDVERGGSAGGNSINALAGSANFRMLGVDDVLREGKRYGARAKYMSGNNGLGRSGMVAGATRQRLGDWGEFGLVGAISSSSSSGTYRNGSGVDSTEFGFGGDQSFSQNPQSQLFKAEWRPNARHFAELSARRYRNHFTKRDIQSDDYALKYRYTPLSEWVDLTALASHGKGRQSYMPGALINFTNTSTENVNDSLSVDNASRFDLWGGDATLRTGAKWQRNRFVRNVFSNIDDPETAQQAIENNPFAPAGKQEMRSLFASLDYRYGIFNVVGGFNYTRFELGGHKPACRDDLRCFPQGAADISLKERYFDPSLLISAEVAPWFQPFASVARTSRGPNPQEVFFANSGADSMNPFLKGERADTVQLGFNSMFHGLLSRDDTLRLKLLGYRSKIDNYISSTMFRICKEGARCSYADVNTGKAEEADVSDTMYVYTNTVSPVRTRGWELEANYDAGFVYARLSYSRERTSQPPSIAAANFNFGDITELPSSYYSLDVGARLLERKLELGAIFRKDGESYRINVDRNADDITGDVEKEQQNATPTLIDLYANYKLNKQLTLRAGVSNLTNRSYFAPLNVMNAMPLQSTDWTPNATGRGRAYSATVEWRY</sequence>
<keyword evidence="3 10" id="KW-0813">Transport</keyword>
<dbReference type="PROSITE" id="PS52016">
    <property type="entry name" value="TONB_DEPENDENT_REC_3"/>
    <property type="match status" value="1"/>
</dbReference>
<evidence type="ECO:0000313" key="16">
    <source>
        <dbReference type="EMBL" id="ERE15022.1"/>
    </source>
</evidence>
<keyword evidence="8" id="KW-0675">Receptor</keyword>
<dbReference type="InterPro" id="IPR036942">
    <property type="entry name" value="Beta-barrel_TonB_sf"/>
</dbReference>
<gene>
    <name evidence="16" type="ORF">O166_04180</name>
</gene>
<evidence type="ECO:0000256" key="12">
    <source>
        <dbReference type="SAM" id="MobiDB-lite"/>
    </source>
</evidence>
<dbReference type="Pfam" id="PF07715">
    <property type="entry name" value="Plug"/>
    <property type="match status" value="1"/>
</dbReference>
<keyword evidence="4 10" id="KW-1134">Transmembrane beta strand</keyword>
<comment type="subcellular location">
    <subcellularLocation>
        <location evidence="1 10">Cell outer membrane</location>
        <topology evidence="1 10">Multi-pass membrane protein</topology>
    </subcellularLocation>
</comment>
<evidence type="ECO:0000259" key="15">
    <source>
        <dbReference type="Pfam" id="PF07715"/>
    </source>
</evidence>
<organism evidence="16 17">
    <name type="scientific">Pseudogulbenkiania ferrooxidans EGD-HP2</name>
    <dbReference type="NCBI Taxonomy" id="1388764"/>
    <lineage>
        <taxon>Bacteria</taxon>
        <taxon>Pseudomonadati</taxon>
        <taxon>Pseudomonadota</taxon>
        <taxon>Betaproteobacteria</taxon>
        <taxon>Neisseriales</taxon>
        <taxon>Chromobacteriaceae</taxon>
        <taxon>Pseudogulbenkiania</taxon>
    </lineage>
</organism>
<dbReference type="InterPro" id="IPR000531">
    <property type="entry name" value="Beta-barrel_TonB"/>
</dbReference>
<feature type="chain" id="PRO_5047049142" description="TonB-denpendent receptor" evidence="13">
    <location>
        <begin position="24"/>
        <end position="757"/>
    </location>
</feature>
<keyword evidence="9 10" id="KW-0998">Cell outer membrane</keyword>
<evidence type="ECO:0000256" key="7">
    <source>
        <dbReference type="ARBA" id="ARBA00023136"/>
    </source>
</evidence>